<dbReference type="EC" id="2.1.1.190" evidence="6"/>
<proteinExistence type="inferred from homology"/>
<dbReference type="GO" id="GO:0070475">
    <property type="term" value="P:rRNA base methylation"/>
    <property type="evidence" value="ECO:0007669"/>
    <property type="project" value="TreeGrafter"/>
</dbReference>
<dbReference type="InterPro" id="IPR030391">
    <property type="entry name" value="MeTrfase_TrmA_CS"/>
</dbReference>
<evidence type="ECO:0000313" key="7">
    <source>
        <dbReference type="Proteomes" id="UP000886893"/>
    </source>
</evidence>
<evidence type="ECO:0000313" key="6">
    <source>
        <dbReference type="EMBL" id="HIT17707.1"/>
    </source>
</evidence>
<dbReference type="InterPro" id="IPR012340">
    <property type="entry name" value="NA-bd_OB-fold"/>
</dbReference>
<dbReference type="PROSITE" id="PS01231">
    <property type="entry name" value="TRMA_2"/>
    <property type="match status" value="1"/>
</dbReference>
<dbReference type="Gene3D" id="2.40.50.140">
    <property type="entry name" value="Nucleic acid-binding proteins"/>
    <property type="match status" value="1"/>
</dbReference>
<dbReference type="SUPFAM" id="SSF50249">
    <property type="entry name" value="Nucleic acid-binding proteins"/>
    <property type="match status" value="1"/>
</dbReference>
<feature type="binding site" evidence="4">
    <location>
        <position position="327"/>
    </location>
    <ligand>
        <name>S-adenosyl-L-methionine</name>
        <dbReference type="ChEBI" id="CHEBI:59789"/>
    </ligand>
</feature>
<dbReference type="Gene3D" id="3.40.50.150">
    <property type="entry name" value="Vaccinia Virus protein VP39"/>
    <property type="match status" value="1"/>
</dbReference>
<dbReference type="Pfam" id="PF05958">
    <property type="entry name" value="tRNA_U5-meth_tr"/>
    <property type="match status" value="1"/>
</dbReference>
<dbReference type="CDD" id="cd02440">
    <property type="entry name" value="AdoMet_MTases"/>
    <property type="match status" value="1"/>
</dbReference>
<dbReference type="PROSITE" id="PS01230">
    <property type="entry name" value="TRMA_1"/>
    <property type="match status" value="1"/>
</dbReference>
<feature type="binding site" evidence="4">
    <location>
        <position position="306"/>
    </location>
    <ligand>
        <name>S-adenosyl-L-methionine</name>
        <dbReference type="ChEBI" id="CHEBI:59789"/>
    </ligand>
</feature>
<reference evidence="6" key="1">
    <citation type="submission" date="2020-10" db="EMBL/GenBank/DDBJ databases">
        <authorList>
            <person name="Gilroy R."/>
        </authorList>
    </citation>
    <scope>NUCLEOTIDE SEQUENCE</scope>
    <source>
        <strain evidence="6">14508</strain>
    </source>
</reference>
<dbReference type="FunFam" id="3.40.50.150:FF:000009">
    <property type="entry name" value="23S rRNA (Uracil(1939)-C(5))-methyltransferase RlmD"/>
    <property type="match status" value="1"/>
</dbReference>
<dbReference type="Gene3D" id="2.40.50.1070">
    <property type="match status" value="1"/>
</dbReference>
<evidence type="ECO:0000256" key="3">
    <source>
        <dbReference type="ARBA" id="ARBA00022691"/>
    </source>
</evidence>
<dbReference type="InterPro" id="IPR030390">
    <property type="entry name" value="MeTrfase_TrmA_AS"/>
</dbReference>
<dbReference type="NCBIfam" id="TIGR00479">
    <property type="entry name" value="rumA"/>
    <property type="match status" value="1"/>
</dbReference>
<comment type="caution">
    <text evidence="6">The sequence shown here is derived from an EMBL/GenBank/DDBJ whole genome shotgun (WGS) entry which is preliminary data.</text>
</comment>
<dbReference type="PANTHER" id="PTHR11061:SF30">
    <property type="entry name" value="TRNA (URACIL(54)-C(5))-METHYLTRANSFERASE"/>
    <property type="match status" value="1"/>
</dbReference>
<evidence type="ECO:0000256" key="4">
    <source>
        <dbReference type="PROSITE-ProRule" id="PRU01024"/>
    </source>
</evidence>
<dbReference type="EMBL" id="DVKI01000155">
    <property type="protein sequence ID" value="HIT17707.1"/>
    <property type="molecule type" value="Genomic_DNA"/>
</dbReference>
<dbReference type="InterPro" id="IPR010280">
    <property type="entry name" value="U5_MeTrfase_fam"/>
</dbReference>
<protein>
    <submittedName>
        <fullName evidence="6">23S rRNA (Uracil(1939)-C(5))-methyltransferase RlmD</fullName>
        <ecNumber evidence="6">2.1.1.190</ecNumber>
    </submittedName>
</protein>
<feature type="active site" description="Nucleophile" evidence="4">
    <location>
        <position position="399"/>
    </location>
</feature>
<evidence type="ECO:0000256" key="1">
    <source>
        <dbReference type="ARBA" id="ARBA00022603"/>
    </source>
</evidence>
<dbReference type="FunFam" id="2.40.50.1070:FF:000003">
    <property type="entry name" value="23S rRNA (Uracil-5-)-methyltransferase RumA"/>
    <property type="match status" value="1"/>
</dbReference>
<evidence type="ECO:0000256" key="2">
    <source>
        <dbReference type="ARBA" id="ARBA00022679"/>
    </source>
</evidence>
<dbReference type="GO" id="GO:0070041">
    <property type="term" value="F:rRNA (uridine-C5-)-methyltransferase activity"/>
    <property type="evidence" value="ECO:0007669"/>
    <property type="project" value="TreeGrafter"/>
</dbReference>
<dbReference type="AlphaFoldDB" id="A0A9D1G986"/>
<dbReference type="Proteomes" id="UP000886893">
    <property type="component" value="Unassembled WGS sequence"/>
</dbReference>
<keyword evidence="1 4" id="KW-0489">Methyltransferase</keyword>
<name>A0A9D1G986_9FIRM</name>
<feature type="binding site" evidence="4">
    <location>
        <position position="372"/>
    </location>
    <ligand>
        <name>S-adenosyl-L-methionine</name>
        <dbReference type="ChEBI" id="CHEBI:59789"/>
    </ligand>
</feature>
<dbReference type="PANTHER" id="PTHR11061">
    <property type="entry name" value="RNA M5U METHYLTRANSFERASE"/>
    <property type="match status" value="1"/>
</dbReference>
<evidence type="ECO:0000256" key="5">
    <source>
        <dbReference type="PROSITE-ProRule" id="PRU10015"/>
    </source>
</evidence>
<feature type="binding site" evidence="4">
    <location>
        <position position="277"/>
    </location>
    <ligand>
        <name>S-adenosyl-L-methionine</name>
        <dbReference type="ChEBI" id="CHEBI:59789"/>
    </ligand>
</feature>
<feature type="active site" evidence="5">
    <location>
        <position position="399"/>
    </location>
</feature>
<sequence length="443" mass="51021">MKKEVIVTIDHLTKDGVGVAKIDKKPLYVKNCFAKEKVRVCIDYEGKRNLYGHIQEVIEKNKNRVQPLCSVYEQCGGCHLSFMDYQSQLQWKQEIVKKIYEEAGLNQIIVHPCIGMDYPYAYRNKVQTPVQNKKKKIIAGFYKENTHDLVAFDYCHVQSKESNEIIRAVILAMQENKIPAYDEDKQTGVVRHLLIRQAKQEWMLVLVTAMDSFPGRNHFVQSIRKKLPHLTTIVQNINPRKTNVILGEKERILYGKGYIVDTLLSLSYKISPKSFYQINKIQTEKLYQKAIELAELSKNDIILDAYCGIGTIGLSAASYVHQVIGVEIVKEAIKDAINNAKFNHIQNCFFYCEDASQFIVQNNNHFDVVFVDPPRKGCDFVFLDALIQKKVKKIVYISCNPTTQARDVAYLCKNGYTFNEVYPFDMFPQTYHVETVCALTLKK</sequence>
<keyword evidence="2 4" id="KW-0808">Transferase</keyword>
<comment type="similarity">
    <text evidence="4">Belongs to the class I-like SAM-binding methyltransferase superfamily. RNA M5U methyltransferase family.</text>
</comment>
<dbReference type="PROSITE" id="PS51687">
    <property type="entry name" value="SAM_MT_RNA_M5U"/>
    <property type="match status" value="1"/>
</dbReference>
<dbReference type="SUPFAM" id="SSF53335">
    <property type="entry name" value="S-adenosyl-L-methionine-dependent methyltransferases"/>
    <property type="match status" value="1"/>
</dbReference>
<dbReference type="InterPro" id="IPR029063">
    <property type="entry name" value="SAM-dependent_MTases_sf"/>
</dbReference>
<keyword evidence="3 4" id="KW-0949">S-adenosyl-L-methionine</keyword>
<reference evidence="6" key="2">
    <citation type="journal article" date="2021" name="PeerJ">
        <title>Extensive microbial diversity within the chicken gut microbiome revealed by metagenomics and culture.</title>
        <authorList>
            <person name="Gilroy R."/>
            <person name="Ravi A."/>
            <person name="Getino M."/>
            <person name="Pursley I."/>
            <person name="Horton D.L."/>
            <person name="Alikhan N.F."/>
            <person name="Baker D."/>
            <person name="Gharbi K."/>
            <person name="Hall N."/>
            <person name="Watson M."/>
            <person name="Adriaenssens E.M."/>
            <person name="Foster-Nyarko E."/>
            <person name="Jarju S."/>
            <person name="Secka A."/>
            <person name="Antonio M."/>
            <person name="Oren A."/>
            <person name="Chaudhuri R.R."/>
            <person name="La Ragione R."/>
            <person name="Hildebrand F."/>
            <person name="Pallen M.J."/>
        </authorList>
    </citation>
    <scope>NUCLEOTIDE SEQUENCE</scope>
    <source>
        <strain evidence="6">14508</strain>
    </source>
</reference>
<accession>A0A9D1G986</accession>
<gene>
    <name evidence="6" type="primary">rlmD</name>
    <name evidence="6" type="ORF">IAD04_04980</name>
</gene>
<organism evidence="6 7">
    <name type="scientific">Candidatus Caccosoma faecigallinarum</name>
    <dbReference type="NCBI Taxonomy" id="2840720"/>
    <lineage>
        <taxon>Bacteria</taxon>
        <taxon>Bacillati</taxon>
        <taxon>Bacillota</taxon>
        <taxon>Bacillota incertae sedis</taxon>
        <taxon>Candidatus Caccosoma</taxon>
    </lineage>
</organism>